<dbReference type="STRING" id="27349.A0A0L6VP49"/>
<proteinExistence type="predicted"/>
<dbReference type="GO" id="GO:0009055">
    <property type="term" value="F:electron transfer activity"/>
    <property type="evidence" value="ECO:0007669"/>
    <property type="project" value="InterPro"/>
</dbReference>
<dbReference type="GO" id="GO:0005739">
    <property type="term" value="C:mitochondrion"/>
    <property type="evidence" value="ECO:0007669"/>
    <property type="project" value="UniProtKB-SubCell"/>
</dbReference>
<dbReference type="PANTHER" id="PTHR43153:SF1">
    <property type="entry name" value="ELECTRON TRANSFER FLAVOPROTEIN SUBUNIT ALPHA, MITOCHONDRIAL"/>
    <property type="match status" value="1"/>
</dbReference>
<dbReference type="GO" id="GO:0033539">
    <property type="term" value="P:fatty acid beta-oxidation using acyl-CoA dehydrogenase"/>
    <property type="evidence" value="ECO:0007669"/>
    <property type="project" value="TreeGrafter"/>
</dbReference>
<dbReference type="Proteomes" id="UP000037035">
    <property type="component" value="Unassembled WGS sequence"/>
</dbReference>
<gene>
    <name evidence="4" type="primary">etfA</name>
    <name evidence="4" type="ORF">VP01_1275g3</name>
</gene>
<accession>A0A0L6VP49</accession>
<dbReference type="Gene3D" id="3.40.50.1220">
    <property type="entry name" value="TPP-binding domain"/>
    <property type="match status" value="1"/>
</dbReference>
<dbReference type="GO" id="GO:0050660">
    <property type="term" value="F:flavin adenine dinucleotide binding"/>
    <property type="evidence" value="ECO:0007669"/>
    <property type="project" value="InterPro"/>
</dbReference>
<comment type="subcellular location">
    <subcellularLocation>
        <location evidence="1">Mitochondrion</location>
    </subcellularLocation>
</comment>
<evidence type="ECO:0000256" key="2">
    <source>
        <dbReference type="ARBA" id="ARBA00011355"/>
    </source>
</evidence>
<dbReference type="PANTHER" id="PTHR43153">
    <property type="entry name" value="ELECTRON TRANSFER FLAVOPROTEIN ALPHA"/>
    <property type="match status" value="1"/>
</dbReference>
<comment type="caution">
    <text evidence="4">The sequence shown here is derived from an EMBL/GenBank/DDBJ whole genome shotgun (WGS) entry which is preliminary data.</text>
</comment>
<name>A0A0L6VP49_9BASI</name>
<dbReference type="InterPro" id="IPR029035">
    <property type="entry name" value="DHS-like_NAD/FAD-binding_dom"/>
</dbReference>
<dbReference type="AlphaFoldDB" id="A0A0L6VP49"/>
<reference evidence="4 5" key="1">
    <citation type="submission" date="2015-08" db="EMBL/GenBank/DDBJ databases">
        <title>Next Generation Sequencing and Analysis of the Genome of Puccinia sorghi L Schw, the Causal Agent of Maize Common Rust.</title>
        <authorList>
            <person name="Rochi L."/>
            <person name="Burguener G."/>
            <person name="Darino M."/>
            <person name="Turjanski A."/>
            <person name="Kreff E."/>
            <person name="Dieguez M.J."/>
            <person name="Sacco F."/>
        </authorList>
    </citation>
    <scope>NUCLEOTIDE SEQUENCE [LARGE SCALE GENOMIC DNA]</scope>
    <source>
        <strain evidence="4 5">RO10H11247</strain>
    </source>
</reference>
<evidence type="ECO:0000259" key="3">
    <source>
        <dbReference type="Pfam" id="PF00766"/>
    </source>
</evidence>
<feature type="domain" description="Electron transfer flavoprotein alpha subunit C-terminal" evidence="3">
    <location>
        <begin position="2"/>
        <end position="23"/>
    </location>
</feature>
<dbReference type="InterPro" id="IPR014731">
    <property type="entry name" value="ETF_asu_C"/>
</dbReference>
<evidence type="ECO:0000256" key="1">
    <source>
        <dbReference type="ARBA" id="ARBA00004173"/>
    </source>
</evidence>
<organism evidence="4 5">
    <name type="scientific">Puccinia sorghi</name>
    <dbReference type="NCBI Taxonomy" id="27349"/>
    <lineage>
        <taxon>Eukaryota</taxon>
        <taxon>Fungi</taxon>
        <taxon>Dikarya</taxon>
        <taxon>Basidiomycota</taxon>
        <taxon>Pucciniomycotina</taxon>
        <taxon>Pucciniomycetes</taxon>
        <taxon>Pucciniales</taxon>
        <taxon>Pucciniaceae</taxon>
        <taxon>Puccinia</taxon>
    </lineage>
</organism>
<dbReference type="Pfam" id="PF00766">
    <property type="entry name" value="ETF_alpha"/>
    <property type="match status" value="1"/>
</dbReference>
<dbReference type="OrthoDB" id="1715808at2759"/>
<evidence type="ECO:0000313" key="5">
    <source>
        <dbReference type="Proteomes" id="UP000037035"/>
    </source>
</evidence>
<dbReference type="EMBL" id="LAVV01003065">
    <property type="protein sequence ID" value="KNZ62397.1"/>
    <property type="molecule type" value="Genomic_DNA"/>
</dbReference>
<sequence length="85" mass="9227">MVLPDLYISLGISGTIQHLSGMKHSKINIFAIYEVPKAPIFQVPNVGKVLMVPSGLPKSSSKMKEVPGMKAQGVSDLLLEESYEL</sequence>
<dbReference type="InterPro" id="IPR001308">
    <property type="entry name" value="ETF_a/FixB"/>
</dbReference>
<dbReference type="SUPFAM" id="SSF52467">
    <property type="entry name" value="DHS-like NAD/FAD-binding domain"/>
    <property type="match status" value="1"/>
</dbReference>
<dbReference type="VEuPathDB" id="FungiDB:VP01_1275g3"/>
<protein>
    <submittedName>
        <fullName evidence="4">Electron transfer flavoprotein, alpha subunit</fullName>
    </submittedName>
</protein>
<evidence type="ECO:0000313" key="4">
    <source>
        <dbReference type="EMBL" id="KNZ62397.1"/>
    </source>
</evidence>
<keyword evidence="5" id="KW-1185">Reference proteome</keyword>
<comment type="subunit">
    <text evidence="2">Heterodimer of an alpha and a beta subunit.</text>
</comment>